<evidence type="ECO:0000313" key="1">
    <source>
        <dbReference type="EMBL" id="APC96412.1"/>
    </source>
</evidence>
<evidence type="ECO:0008006" key="3">
    <source>
        <dbReference type="Google" id="ProtNLM"/>
    </source>
</evidence>
<name>A0A1J0KS12_9GAMM</name>
<dbReference type="KEGG" id="frc:KX01_1809"/>
<dbReference type="RefSeq" id="WP_071664657.1">
    <property type="nucleotide sequence ID" value="NZ_CP009654.1"/>
</dbReference>
<dbReference type="InterPro" id="IPR021732">
    <property type="entry name" value="DUF3301"/>
</dbReference>
<organism evidence="1 2">
    <name type="scientific">Francisella frigiditurris</name>
    <dbReference type="NCBI Taxonomy" id="1542390"/>
    <lineage>
        <taxon>Bacteria</taxon>
        <taxon>Pseudomonadati</taxon>
        <taxon>Pseudomonadota</taxon>
        <taxon>Gammaproteobacteria</taxon>
        <taxon>Thiotrichales</taxon>
        <taxon>Francisellaceae</taxon>
        <taxon>Francisella</taxon>
    </lineage>
</organism>
<dbReference type="Pfam" id="PF11743">
    <property type="entry name" value="DUF3301"/>
    <property type="match status" value="1"/>
</dbReference>
<dbReference type="STRING" id="1542390.KX01_1809"/>
<dbReference type="EMBL" id="CP009654">
    <property type="protein sequence ID" value="APC96412.1"/>
    <property type="molecule type" value="Genomic_DNA"/>
</dbReference>
<dbReference type="AlphaFoldDB" id="A0A1J0KS12"/>
<sequence length="125" mass="14772">MSIALYTLILLAIAFFLWRNFLKNKEFAIDVAHNVAKKNDISLLDETVCLRKISFKFEDKRLCFYRVYSFDYNIMESFERYRAYIVLRNGILDDVIISKTESVSAHEDTNISNTNHEKNVINFDE</sequence>
<proteinExistence type="predicted"/>
<evidence type="ECO:0000313" key="2">
    <source>
        <dbReference type="Proteomes" id="UP000182521"/>
    </source>
</evidence>
<protein>
    <recommendedName>
        <fullName evidence="3">DUF3301 domain-containing protein</fullName>
    </recommendedName>
</protein>
<reference evidence="2" key="1">
    <citation type="submission" date="2014-10" db="EMBL/GenBank/DDBJ databases">
        <authorList>
            <person name="Kuske C.R."/>
            <person name="Challacombe J.F."/>
            <person name="Daligault H.E."/>
            <person name="Davenport K.W."/>
            <person name="Johnson S.L."/>
            <person name="Siddaramappa S."/>
            <person name="Petersen J.M."/>
        </authorList>
    </citation>
    <scope>NUCLEOTIDE SEQUENCE [LARGE SCALE GENOMIC DNA]</scope>
    <source>
        <strain evidence="2">CA97-1460</strain>
    </source>
</reference>
<accession>A0A1J0KS12</accession>
<gene>
    <name evidence="1" type="ORF">KX01_1809</name>
</gene>
<dbReference type="Proteomes" id="UP000182521">
    <property type="component" value="Chromosome"/>
</dbReference>
<dbReference type="OrthoDB" id="5604450at2"/>
<keyword evidence="2" id="KW-1185">Reference proteome</keyword>